<organism evidence="1">
    <name type="scientific">Eremomyces bilateralis CBS 781.70</name>
    <dbReference type="NCBI Taxonomy" id="1392243"/>
    <lineage>
        <taxon>Eukaryota</taxon>
        <taxon>Fungi</taxon>
        <taxon>Dikarya</taxon>
        <taxon>Ascomycota</taxon>
        <taxon>Pezizomycotina</taxon>
        <taxon>Dothideomycetes</taxon>
        <taxon>Dothideomycetes incertae sedis</taxon>
        <taxon>Eremomycetales</taxon>
        <taxon>Eremomycetaceae</taxon>
        <taxon>Eremomyces</taxon>
    </lineage>
</organism>
<gene>
    <name evidence="1 3" type="ORF">P152DRAFT_72374</name>
</gene>
<protein>
    <submittedName>
        <fullName evidence="1 3">Uncharacterized protein</fullName>
    </submittedName>
</protein>
<evidence type="ECO:0000313" key="2">
    <source>
        <dbReference type="Proteomes" id="UP000504638"/>
    </source>
</evidence>
<keyword evidence="2" id="KW-1185">Reference proteome</keyword>
<dbReference type="RefSeq" id="XP_033532580.1">
    <property type="nucleotide sequence ID" value="XM_033683208.1"/>
</dbReference>
<evidence type="ECO:0000313" key="3">
    <source>
        <dbReference type="RefSeq" id="XP_033532580.1"/>
    </source>
</evidence>
<proteinExistence type="predicted"/>
<reference evidence="3" key="2">
    <citation type="submission" date="2020-04" db="EMBL/GenBank/DDBJ databases">
        <authorList>
            <consortium name="NCBI Genome Project"/>
        </authorList>
    </citation>
    <scope>NUCLEOTIDE SEQUENCE</scope>
    <source>
        <strain evidence="3">CBS 781.70</strain>
    </source>
</reference>
<sequence length="249" mass="27959">MNTASLYFRFHILLTTNITNYLKIYPLIGLDSPTLSHIRTPTRRDALRTSIVPNAAACKAPRRDLDLIVIKTSRSDPDWRIERRVPFISILIWPVIIPELLGRDATAHASSRVLQLWILTIVIYRLPTPFHLVIAECNLVPSLTVAMLLSDGGSKAVRPFDVDFVAIQALNIRTAKLLIQWIDWNIAIATMDEWMMRLNALTHSSLLNVAAAPLTLSTNSCSSGVLGWYVYLAAQPSRSDGVTLWLQKF</sequence>
<accession>A0A6G1FZG2</accession>
<name>A0A6G1FZG2_9PEZI</name>
<dbReference type="EMBL" id="ML975163">
    <property type="protein sequence ID" value="KAF1810949.1"/>
    <property type="molecule type" value="Genomic_DNA"/>
</dbReference>
<dbReference type="AlphaFoldDB" id="A0A6G1FZG2"/>
<evidence type="ECO:0000313" key="1">
    <source>
        <dbReference type="EMBL" id="KAF1810949.1"/>
    </source>
</evidence>
<reference evidence="3" key="3">
    <citation type="submission" date="2025-04" db="UniProtKB">
        <authorList>
            <consortium name="RefSeq"/>
        </authorList>
    </citation>
    <scope>IDENTIFICATION</scope>
    <source>
        <strain evidence="3">CBS 781.70</strain>
    </source>
</reference>
<dbReference type="GeneID" id="54423778"/>
<dbReference type="Proteomes" id="UP000504638">
    <property type="component" value="Unplaced"/>
</dbReference>
<reference evidence="1 3" key="1">
    <citation type="submission" date="2020-01" db="EMBL/GenBank/DDBJ databases">
        <authorList>
            <consortium name="DOE Joint Genome Institute"/>
            <person name="Haridas S."/>
            <person name="Albert R."/>
            <person name="Binder M."/>
            <person name="Bloem J."/>
            <person name="Labutti K."/>
            <person name="Salamov A."/>
            <person name="Andreopoulos B."/>
            <person name="Baker S.E."/>
            <person name="Barry K."/>
            <person name="Bills G."/>
            <person name="Bluhm B.H."/>
            <person name="Cannon C."/>
            <person name="Castanera R."/>
            <person name="Culley D.E."/>
            <person name="Daum C."/>
            <person name="Ezra D."/>
            <person name="Gonzalez J.B."/>
            <person name="Henrissat B."/>
            <person name="Kuo A."/>
            <person name="Liang C."/>
            <person name="Lipzen A."/>
            <person name="Lutzoni F."/>
            <person name="Magnuson J."/>
            <person name="Mondo S."/>
            <person name="Nolan M."/>
            <person name="Ohm R."/>
            <person name="Pangilinan J."/>
            <person name="Park H.-J."/>
            <person name="Ramirez L."/>
            <person name="Alfaro M."/>
            <person name="Sun H."/>
            <person name="Tritt A."/>
            <person name="Yoshinaga Y."/>
            <person name="Zwiers L.-H."/>
            <person name="Turgeon B.G."/>
            <person name="Goodwin S.B."/>
            <person name="Spatafora J.W."/>
            <person name="Crous P.W."/>
            <person name="Grigoriev I.V."/>
        </authorList>
    </citation>
    <scope>NUCLEOTIDE SEQUENCE</scope>
    <source>
        <strain evidence="1 3">CBS 781.70</strain>
    </source>
</reference>